<evidence type="ECO:0000259" key="1">
    <source>
        <dbReference type="Pfam" id="PF09861"/>
    </source>
</evidence>
<dbReference type="RefSeq" id="WP_246913155.1">
    <property type="nucleotide sequence ID" value="NZ_JALJRB010000025.1"/>
</dbReference>
<dbReference type="AlphaFoldDB" id="A0AA41ULG3"/>
<dbReference type="EMBL" id="JALJRB010000025">
    <property type="protein sequence ID" value="MCJ8502422.1"/>
    <property type="molecule type" value="Genomic_DNA"/>
</dbReference>
<dbReference type="Pfam" id="PF09861">
    <property type="entry name" value="Lar_N"/>
    <property type="match status" value="1"/>
</dbReference>
<protein>
    <submittedName>
        <fullName evidence="2">Lactate racemase domain-containing protein</fullName>
    </submittedName>
</protein>
<dbReference type="PANTHER" id="PTHR33171:SF17">
    <property type="entry name" value="LARA-LIKE N-TERMINAL DOMAIN-CONTAINING PROTEIN"/>
    <property type="match status" value="1"/>
</dbReference>
<sequence>MRVLLPQLLWYGNTTLEIDLPDDWDVQVCPMRGANDPALSVERMARAILDPIGSPPLREIARGKRSAVIVFDDMTRPTRTYELAPIVLKELHAAGMTEEQITFVCALGTHGALTQHELRKKVGASILEKYRVFNHNPYENCVEVGTTALGTRVMINREVMAADVKIGIGCVTAHAQTGFSGGGKLLLPGVAHIDTISHYHLEVAAKAPKTTGLAKWDDNILRRNIEEAARMVAMDFKIDVLFNGRGATSAVFAGDLAAVHTRAVAAAQAVYRTEPRPEQRELVIANAFAKANEMPIAMGVGRSALENFSGTLVVIANAPEGQVVHYLLGRFGRDHGGRQYPVTAVPDGIDMIIQAPYLDKTFGDWFANPEAITWTRGWEQTLALLQRRFGAGTRAAVIPNATMQY</sequence>
<evidence type="ECO:0000313" key="3">
    <source>
        <dbReference type="Proteomes" id="UP001165427"/>
    </source>
</evidence>
<keyword evidence="3" id="KW-1185">Reference proteome</keyword>
<dbReference type="InterPro" id="IPR048068">
    <property type="entry name" value="LarA-like"/>
</dbReference>
<dbReference type="Gene3D" id="3.40.50.11440">
    <property type="match status" value="1"/>
</dbReference>
<dbReference type="Proteomes" id="UP001165427">
    <property type="component" value="Unassembled WGS sequence"/>
</dbReference>
<comment type="caution">
    <text evidence="2">The sequence shown here is derived from an EMBL/GenBank/DDBJ whole genome shotgun (WGS) entry which is preliminary data.</text>
</comment>
<dbReference type="GO" id="GO:0050043">
    <property type="term" value="F:lactate racemase activity"/>
    <property type="evidence" value="ECO:0007669"/>
    <property type="project" value="InterPro"/>
</dbReference>
<accession>A0AA41ULG3</accession>
<name>A0AA41ULG3_9BACT</name>
<feature type="domain" description="LarA-like N-terminal" evidence="1">
    <location>
        <begin position="11"/>
        <end position="206"/>
    </location>
</feature>
<dbReference type="InterPro" id="IPR018657">
    <property type="entry name" value="LarA-like_N"/>
</dbReference>
<gene>
    <name evidence="2" type="ORF">MRX98_17730</name>
</gene>
<evidence type="ECO:0000313" key="2">
    <source>
        <dbReference type="EMBL" id="MCJ8502422.1"/>
    </source>
</evidence>
<dbReference type="PANTHER" id="PTHR33171">
    <property type="entry name" value="LAR_N DOMAIN-CONTAINING PROTEIN"/>
    <property type="match status" value="1"/>
</dbReference>
<organism evidence="2 3">
    <name type="scientific">Desulfatitalea alkaliphila</name>
    <dbReference type="NCBI Taxonomy" id="2929485"/>
    <lineage>
        <taxon>Bacteria</taxon>
        <taxon>Pseudomonadati</taxon>
        <taxon>Thermodesulfobacteriota</taxon>
        <taxon>Desulfobacteria</taxon>
        <taxon>Desulfobacterales</taxon>
        <taxon>Desulfosarcinaceae</taxon>
        <taxon>Desulfatitalea</taxon>
    </lineage>
</organism>
<proteinExistence type="predicted"/>
<reference evidence="2" key="1">
    <citation type="submission" date="2022-04" db="EMBL/GenBank/DDBJ databases">
        <title>Desulfatitalea alkaliphila sp. nov., a novel anaerobic sulfate-reducing bacterium isolated from terrestrial mud volcano, Taman Peninsula, Russia.</title>
        <authorList>
            <person name="Khomyakova M.A."/>
            <person name="Merkel A.Y."/>
            <person name="Slobodkin A.I."/>
        </authorList>
    </citation>
    <scope>NUCLEOTIDE SEQUENCE</scope>
    <source>
        <strain evidence="2">M08but</strain>
    </source>
</reference>